<organism evidence="2 3">
    <name type="scientific">Goodea atripinnis</name>
    <dbReference type="NCBI Taxonomy" id="208336"/>
    <lineage>
        <taxon>Eukaryota</taxon>
        <taxon>Metazoa</taxon>
        <taxon>Chordata</taxon>
        <taxon>Craniata</taxon>
        <taxon>Vertebrata</taxon>
        <taxon>Euteleostomi</taxon>
        <taxon>Actinopterygii</taxon>
        <taxon>Neopterygii</taxon>
        <taxon>Teleostei</taxon>
        <taxon>Neoteleostei</taxon>
        <taxon>Acanthomorphata</taxon>
        <taxon>Ovalentaria</taxon>
        <taxon>Atherinomorphae</taxon>
        <taxon>Cyprinodontiformes</taxon>
        <taxon>Goodeidae</taxon>
        <taxon>Goodea</taxon>
    </lineage>
</organism>
<comment type="caution">
    <text evidence="2">The sequence shown here is derived from an EMBL/GenBank/DDBJ whole genome shotgun (WGS) entry which is preliminary data.</text>
</comment>
<sequence>VGGSAGFLNDKKKFKNQSRITFQYKATTEYEGLTLSSLNVENPQAKELVEKSNATHVVTGILYGANAFFVFDSEKLDSSSVQTIEGSMQAVMNKIPLVDIEAKAEIKLNEAEKSITNKFSCTFYGDFILDKNPATFEDAVKTYSKLPELLGNKGENSVPVKVWLTPLKDLEICGAELKKHISTSLLRKTTNSLESIREMEMRCREAQEEKVAVSFPQIRKKLILFEDLCKDYTTMLRQTMQEKIPLIRE</sequence>
<dbReference type="PANTHER" id="PTHR31594">
    <property type="entry name" value="AIG1-TYPE G DOMAIN-CONTAINING PROTEIN"/>
    <property type="match status" value="1"/>
</dbReference>
<dbReference type="Proteomes" id="UP001476798">
    <property type="component" value="Unassembled WGS sequence"/>
</dbReference>
<evidence type="ECO:0000259" key="1">
    <source>
        <dbReference type="Pfam" id="PF21109"/>
    </source>
</evidence>
<dbReference type="InterPro" id="IPR048997">
    <property type="entry name" value="Stonustoxin-like_helical"/>
</dbReference>
<protein>
    <recommendedName>
        <fullName evidence="1">Stonustoxin-like helical domain-containing protein</fullName>
    </recommendedName>
</protein>
<accession>A0ABV0MM52</accession>
<evidence type="ECO:0000313" key="3">
    <source>
        <dbReference type="Proteomes" id="UP001476798"/>
    </source>
</evidence>
<dbReference type="InterPro" id="IPR052090">
    <property type="entry name" value="Cytolytic_pore-forming_toxin"/>
</dbReference>
<name>A0ABV0MM52_9TELE</name>
<reference evidence="2 3" key="1">
    <citation type="submission" date="2021-06" db="EMBL/GenBank/DDBJ databases">
        <authorList>
            <person name="Palmer J.M."/>
        </authorList>
    </citation>
    <scope>NUCLEOTIDE SEQUENCE [LARGE SCALE GENOMIC DNA]</scope>
    <source>
        <strain evidence="2 3">GA_2019</strain>
        <tissue evidence="2">Muscle</tissue>
    </source>
</reference>
<evidence type="ECO:0000313" key="2">
    <source>
        <dbReference type="EMBL" id="MEQ2160189.1"/>
    </source>
</evidence>
<dbReference type="EMBL" id="JAHRIO010005125">
    <property type="protein sequence ID" value="MEQ2160189.1"/>
    <property type="molecule type" value="Genomic_DNA"/>
</dbReference>
<feature type="non-terminal residue" evidence="2">
    <location>
        <position position="1"/>
    </location>
</feature>
<keyword evidence="3" id="KW-1185">Reference proteome</keyword>
<dbReference type="Pfam" id="PF21109">
    <property type="entry name" value="Stonustoxin_helical"/>
    <property type="match status" value="1"/>
</dbReference>
<proteinExistence type="predicted"/>
<feature type="domain" description="Stonustoxin-like helical" evidence="1">
    <location>
        <begin position="192"/>
        <end position="249"/>
    </location>
</feature>
<dbReference type="PANTHER" id="PTHR31594:SF16">
    <property type="entry name" value="SI:CH211-281L24.3"/>
    <property type="match status" value="1"/>
</dbReference>
<feature type="non-terminal residue" evidence="2">
    <location>
        <position position="249"/>
    </location>
</feature>
<gene>
    <name evidence="2" type="ORF">GOODEAATRI_031058</name>
</gene>